<keyword evidence="3" id="KW-1185">Reference proteome</keyword>
<evidence type="ECO:0000313" key="2">
    <source>
        <dbReference type="EMBL" id="GLK64504.1"/>
    </source>
</evidence>
<reference evidence="2" key="1">
    <citation type="journal article" date="2014" name="Int. J. Syst. Evol. Microbiol.">
        <title>Complete genome sequence of Corynebacterium casei LMG S-19264T (=DSM 44701T), isolated from a smear-ripened cheese.</title>
        <authorList>
            <consortium name="US DOE Joint Genome Institute (JGI-PGF)"/>
            <person name="Walter F."/>
            <person name="Albersmeier A."/>
            <person name="Kalinowski J."/>
            <person name="Ruckert C."/>
        </authorList>
    </citation>
    <scope>NUCLEOTIDE SEQUENCE</scope>
    <source>
        <strain evidence="2">VKM B-2222</strain>
    </source>
</reference>
<accession>A0AAD3NZP6</accession>
<dbReference type="Proteomes" id="UP001143349">
    <property type="component" value="Unassembled WGS sequence"/>
</dbReference>
<protein>
    <recommendedName>
        <fullName evidence="1">Transcription regulator HTH AraC- type ligand binding domain-containing protein</fullName>
    </recommendedName>
</protein>
<proteinExistence type="predicted"/>
<dbReference type="EMBL" id="BSFH01000028">
    <property type="protein sequence ID" value="GLK64504.1"/>
    <property type="molecule type" value="Genomic_DNA"/>
</dbReference>
<gene>
    <name evidence="2" type="ORF">GCM10017635_19750</name>
</gene>
<dbReference type="RefSeq" id="WP_271179733.1">
    <property type="nucleotide sequence ID" value="NZ_BSFH01000028.1"/>
</dbReference>
<sequence length="176" mass="19185">MPVLFRQPGRDITCTPGGFIIGHGDEPYRFACQARNDLLVMKIARSALAERLCATFFDGRKGLGGLFAKTVRRAHAIPTDPAAAEVLGRHLIELLALDRHAEVDSGAATVIRAAHLKRAQDVVLRQLTNPSLAPETVAAACGIWKHDLHDLFGDTETTVGNSSARPREMPEVCRWP</sequence>
<dbReference type="AlphaFoldDB" id="A0AAD3NZP6"/>
<organism evidence="2 3">
    <name type="scientific">Paracoccus kondratievae</name>
    <dbReference type="NCBI Taxonomy" id="135740"/>
    <lineage>
        <taxon>Bacteria</taxon>
        <taxon>Pseudomonadati</taxon>
        <taxon>Pseudomonadota</taxon>
        <taxon>Alphaproteobacteria</taxon>
        <taxon>Rhodobacterales</taxon>
        <taxon>Paracoccaceae</taxon>
        <taxon>Paracoccus</taxon>
    </lineage>
</organism>
<evidence type="ECO:0000313" key="3">
    <source>
        <dbReference type="Proteomes" id="UP001143349"/>
    </source>
</evidence>
<name>A0AAD3NZP6_9RHOB</name>
<comment type="caution">
    <text evidence="2">The sequence shown here is derived from an EMBL/GenBank/DDBJ whole genome shotgun (WGS) entry which is preliminary data.</text>
</comment>
<dbReference type="Pfam" id="PF14525">
    <property type="entry name" value="AraC_binding_2"/>
    <property type="match status" value="1"/>
</dbReference>
<evidence type="ECO:0000259" key="1">
    <source>
        <dbReference type="Pfam" id="PF14525"/>
    </source>
</evidence>
<feature type="domain" description="Transcription regulator HTH AraC- type ligand binding" evidence="1">
    <location>
        <begin position="4"/>
        <end position="96"/>
    </location>
</feature>
<reference evidence="2" key="2">
    <citation type="submission" date="2023-01" db="EMBL/GenBank/DDBJ databases">
        <authorList>
            <person name="Sun Q."/>
            <person name="Evtushenko L."/>
        </authorList>
    </citation>
    <scope>NUCLEOTIDE SEQUENCE</scope>
    <source>
        <strain evidence="2">VKM B-2222</strain>
    </source>
</reference>
<dbReference type="InterPro" id="IPR035418">
    <property type="entry name" value="AraC-bd_2"/>
</dbReference>